<keyword evidence="2" id="KW-1185">Reference proteome</keyword>
<accession>X6MEU0</accession>
<evidence type="ECO:0000313" key="1">
    <source>
        <dbReference type="EMBL" id="ETO12543.1"/>
    </source>
</evidence>
<dbReference type="Proteomes" id="UP000023152">
    <property type="component" value="Unassembled WGS sequence"/>
</dbReference>
<protein>
    <submittedName>
        <fullName evidence="1">Uncharacterized protein</fullName>
    </submittedName>
</protein>
<dbReference type="AlphaFoldDB" id="X6MEU0"/>
<comment type="caution">
    <text evidence="1">The sequence shown here is derived from an EMBL/GenBank/DDBJ whole genome shotgun (WGS) entry which is preliminary data.</text>
</comment>
<dbReference type="Gene3D" id="1.25.40.10">
    <property type="entry name" value="Tetratricopeptide repeat domain"/>
    <property type="match status" value="1"/>
</dbReference>
<gene>
    <name evidence="1" type="ORF">RFI_24830</name>
</gene>
<sequence length="441" mass="51915">MFDSTKQTNKRKNFAKKDSISIETFNIHNNNNNLSPRISDEQRLKQHLEKCVYVMHSDMESKLSKKNNGASRLDNMEYVEWWNSVAAKEVSFVRTCVHRDGKMFSGEDIQYCLKQVFAEKKCLQRDAIKTRIDDIVTYLESRVYVHIMKKEYNIAREWVLECMYVSGCTCYKHYLQMAHVIGFLEQQNQGMIPYLVHEAYRMNDQDTESCLAHLLWLFEEEDFHSVENMCKAENTAHSVKVLLEWCMEELENASKYANATTYLDWQAILEMSLRYHCHKVARTIIECVSHTEVVNTLNALEKCLLLCEYYVMCKQFATALKHLNEAVKLDGTNKQVWYLIADCYFSTYLQNMVDLTHAVNAYRKCKFEKNEQICERHFQGVYQFARGYFLKQDYQSAMDLIDLLMKTQPFPSEFIFLLLEIKNACLEKLGDKHEAFKTLAV</sequence>
<dbReference type="EMBL" id="ASPP01021305">
    <property type="protein sequence ID" value="ETO12543.1"/>
    <property type="molecule type" value="Genomic_DNA"/>
</dbReference>
<proteinExistence type="predicted"/>
<reference evidence="1 2" key="1">
    <citation type="journal article" date="2013" name="Curr. Biol.">
        <title>The Genome of the Foraminiferan Reticulomyxa filosa.</title>
        <authorList>
            <person name="Glockner G."/>
            <person name="Hulsmann N."/>
            <person name="Schleicher M."/>
            <person name="Noegel A.A."/>
            <person name="Eichinger L."/>
            <person name="Gallinger C."/>
            <person name="Pawlowski J."/>
            <person name="Sierra R."/>
            <person name="Euteneuer U."/>
            <person name="Pillet L."/>
            <person name="Moustafa A."/>
            <person name="Platzer M."/>
            <person name="Groth M."/>
            <person name="Szafranski K."/>
            <person name="Schliwa M."/>
        </authorList>
    </citation>
    <scope>NUCLEOTIDE SEQUENCE [LARGE SCALE GENOMIC DNA]</scope>
</reference>
<organism evidence="1 2">
    <name type="scientific">Reticulomyxa filosa</name>
    <dbReference type="NCBI Taxonomy" id="46433"/>
    <lineage>
        <taxon>Eukaryota</taxon>
        <taxon>Sar</taxon>
        <taxon>Rhizaria</taxon>
        <taxon>Retaria</taxon>
        <taxon>Foraminifera</taxon>
        <taxon>Monothalamids</taxon>
        <taxon>Reticulomyxidae</taxon>
        <taxon>Reticulomyxa</taxon>
    </lineage>
</organism>
<evidence type="ECO:0000313" key="2">
    <source>
        <dbReference type="Proteomes" id="UP000023152"/>
    </source>
</evidence>
<dbReference type="SUPFAM" id="SSF48452">
    <property type="entry name" value="TPR-like"/>
    <property type="match status" value="1"/>
</dbReference>
<name>X6MEU0_RETFI</name>
<dbReference type="InterPro" id="IPR011990">
    <property type="entry name" value="TPR-like_helical_dom_sf"/>
</dbReference>